<dbReference type="InterPro" id="IPR047415">
    <property type="entry name" value="Pcf11_CID"/>
</dbReference>
<feature type="compositionally biased region" description="Basic and acidic residues" evidence="2">
    <location>
        <begin position="1446"/>
        <end position="1456"/>
    </location>
</feature>
<dbReference type="InterPro" id="IPR048832">
    <property type="entry name" value="PCF11_charged"/>
</dbReference>
<dbReference type="Pfam" id="PF20844">
    <property type="entry name" value="PCF11_RFEG_rpt"/>
    <property type="match status" value="2"/>
</dbReference>
<evidence type="ECO:0000256" key="1">
    <source>
        <dbReference type="SAM" id="Coils"/>
    </source>
</evidence>
<keyword evidence="5" id="KW-1185">Reference proteome</keyword>
<proteinExistence type="predicted"/>
<feature type="compositionally biased region" description="Basic and acidic residues" evidence="2">
    <location>
        <begin position="270"/>
        <end position="292"/>
    </location>
</feature>
<feature type="compositionally biased region" description="Acidic residues" evidence="2">
    <location>
        <begin position="1230"/>
        <end position="1242"/>
    </location>
</feature>
<feature type="region of interest" description="Disordered" evidence="2">
    <location>
        <begin position="94"/>
        <end position="113"/>
    </location>
</feature>
<evidence type="ECO:0000313" key="4">
    <source>
        <dbReference type="EMBL" id="VFV19919.1"/>
    </source>
</evidence>
<sequence>MYLMDSIVKNVGREYLTAFTKNLVATFICVFEKVDENTRKSLFKLRSTWDEIFPLKKLYALDVRVNSLDPAWPIKPLPPNVNTSSIHVNPKFLNKSPEEPSTPGTVVSSPSISTPPIVPDIQKNLTQEQLIRQQLLAKQKQLLELQQKKLELELEQAKAQLAVSLSVQQETSNLGPGSAPSKLHVPQIPPLAVKPPHQVPVQPEKSRPGPSLQIQDLKGTNRDPRLNRMSQHSSHGKDQSHRKEFLMNTLNQSDIKTSKTVPSEKLNSSKQEKSKSGEKITKKELDQLDSKSKSKSKSPSPLKNKLSHTKDLKNQESESARVSDMSKRDPRLKKHLQDKTDSKDDDVKDKRKTAEKKDKDEHMKSSEHRLVGSRNKIINGIVQKQDTITEESEKQGTKPGRSSTRKRSRSRSPKSRSPIIHSPKRRDRRSPKRRQRSMSPSSTPKAGKIRQSGVKQSHMEEFTLPSREERNAKRSNKQDIRDPRRIKKTEEERPQEAANQHSTKSGTEPKENIENWQSSKSTKRWKSGWEENKSLQQGDEHSKSPHLRHRESWSSTKGILSPRTPKQQHRLSVDANLQIPKELTLASKRELLQKTSERLASGEITQDEFLVVVHQIRQLFQYQEGVREEQRSPFNDRFPLKRPRYEDSDKPFVDSPASRFAGLDTNQRLTALAEDRPLFDGPSRPSVTRDGPTKMIFEGPNKLSPRIDGPPTPGSLRFDGSPGQMGGGGPLRFEGPQGQLGGGCPLRFEGPPGPVGTPLRFEGPIGQAGGGGFRFEGSPGLRFEGSAGGLRFEGPGGQPVGGLRFEGHRGQPVGGLRFEGPHGQPVGGLRFDNPRGQPVGGLRFEGGHGPSGAAIRFDGPHGQPAGGIRFEGPLLQQGVGMRFEGPHGQSVAGLRFEGQHNQLGGNLRFEGPHGQPGVGIRFEGPLVQQGGGMRFEGPSVPGGGLRIEGPLGQGGPRFEGCHALRFDGQPGQPSLLPRFDGLHGQPGPRFERTGQPGPQRFDGPPGQQVQPRFDGVPQRFDGPQHQQASRFDIPLGLQSTRFDNHPSQRLESVSFNQSGPYNDPPGNAFNAPSQGLQFQRHEQMFDSPQGPNFNGPHGPGNQSFSNPLNRASGHYFDEKNLQSSQFGNFGNLPAPITVGNIQASQQVLTGVAQPVAFGQGQQFLPVHPQNPGAFVQNPSGALPKAYPDNHLSQVDVNELFSKLLKTGILKLSQPDSATTQVNEVAAQPAPEEEEDQNEDQDVPDLTNFTIEELKQRYDSVINRLYTGIQCYSCGMRFTTSQTDVYADHLDWHYRQNRTEKDVSRKVTHRRWYYSLTDWIEFEEIADLEERAKSQFFEKVHEEVVLKTQEAAKEKEFQSVPAGPAGAVESCEICQEQFEQYWDEEEEEWHLKNAIRVDGKIYHPSCYEDYQNTSSFDCTPSPSKTPVENPLNIMLNIVKNELQEPCESPKVKEERIDTPPACTEESIATPTEIKTESDTVESV</sequence>
<dbReference type="PANTHER" id="PTHR15921">
    <property type="entry name" value="PRE-MRNA CLEAVAGE COMPLEX II"/>
    <property type="match status" value="1"/>
</dbReference>
<dbReference type="GO" id="GO:0000993">
    <property type="term" value="F:RNA polymerase II complex binding"/>
    <property type="evidence" value="ECO:0007669"/>
    <property type="project" value="InterPro"/>
</dbReference>
<feature type="compositionally biased region" description="Basic residues" evidence="2">
    <location>
        <begin position="422"/>
        <end position="436"/>
    </location>
</feature>
<dbReference type="PANTHER" id="PTHR15921:SF3">
    <property type="entry name" value="PRE-MRNA CLEAVAGE COMPLEX 2 PROTEIN PCF11"/>
    <property type="match status" value="1"/>
</dbReference>
<dbReference type="GO" id="GO:0003729">
    <property type="term" value="F:mRNA binding"/>
    <property type="evidence" value="ECO:0007669"/>
    <property type="project" value="InterPro"/>
</dbReference>
<dbReference type="Pfam" id="PF21936">
    <property type="entry name" value="Pcf11_C"/>
    <property type="match status" value="1"/>
</dbReference>
<protein>
    <recommendedName>
        <fullName evidence="3">CID domain-containing protein</fullName>
    </recommendedName>
</protein>
<organism evidence="4 5">
    <name type="scientific">Lynx pardinus</name>
    <name type="common">Iberian lynx</name>
    <name type="synonym">Felis pardina</name>
    <dbReference type="NCBI Taxonomy" id="191816"/>
    <lineage>
        <taxon>Eukaryota</taxon>
        <taxon>Metazoa</taxon>
        <taxon>Chordata</taxon>
        <taxon>Craniata</taxon>
        <taxon>Vertebrata</taxon>
        <taxon>Euteleostomi</taxon>
        <taxon>Mammalia</taxon>
        <taxon>Eutheria</taxon>
        <taxon>Laurasiatheria</taxon>
        <taxon>Carnivora</taxon>
        <taxon>Feliformia</taxon>
        <taxon>Felidae</taxon>
        <taxon>Felinae</taxon>
        <taxon>Lynx</taxon>
    </lineage>
</organism>
<accession>A0A485MHL9</accession>
<feature type="region of interest" description="Disordered" evidence="2">
    <location>
        <begin position="676"/>
        <end position="708"/>
    </location>
</feature>
<reference evidence="4 5" key="1">
    <citation type="submission" date="2019-01" db="EMBL/GenBank/DDBJ databases">
        <authorList>
            <person name="Alioto T."/>
            <person name="Alioto T."/>
        </authorList>
    </citation>
    <scope>NUCLEOTIDE SEQUENCE [LARGE SCALE GENOMIC DNA]</scope>
</reference>
<dbReference type="Proteomes" id="UP000386466">
    <property type="component" value="Unassembled WGS sequence"/>
</dbReference>
<feature type="compositionally biased region" description="Basic and acidic residues" evidence="2">
    <location>
        <begin position="235"/>
        <end position="245"/>
    </location>
</feature>
<evidence type="ECO:0000259" key="3">
    <source>
        <dbReference type="PROSITE" id="PS51391"/>
    </source>
</evidence>
<dbReference type="SUPFAM" id="SSF48464">
    <property type="entry name" value="ENTH/VHS domain"/>
    <property type="match status" value="1"/>
</dbReference>
<dbReference type="Pfam" id="PF20845">
    <property type="entry name" value="Pcf11_helical"/>
    <property type="match status" value="1"/>
</dbReference>
<feature type="compositionally biased region" description="Basic and acidic residues" evidence="2">
    <location>
        <begin position="308"/>
        <end position="349"/>
    </location>
</feature>
<feature type="compositionally biased region" description="Basic and acidic residues" evidence="2">
    <location>
        <begin position="355"/>
        <end position="370"/>
    </location>
</feature>
<dbReference type="GO" id="GO:0031124">
    <property type="term" value="P:mRNA 3'-end processing"/>
    <property type="evidence" value="ECO:0007669"/>
    <property type="project" value="InterPro"/>
</dbReference>
<dbReference type="InterPro" id="IPR048829">
    <property type="entry name" value="PCF11_RFEG_rpt"/>
</dbReference>
<dbReference type="PROSITE" id="PS51391">
    <property type="entry name" value="CID"/>
    <property type="match status" value="1"/>
</dbReference>
<dbReference type="InterPro" id="IPR054127">
    <property type="entry name" value="Pcf11_C"/>
</dbReference>
<dbReference type="InterPro" id="IPR006569">
    <property type="entry name" value="CID_dom"/>
</dbReference>
<gene>
    <name evidence="4" type="ORF">LYPA_23C008155</name>
</gene>
<dbReference type="CDD" id="cd16982">
    <property type="entry name" value="CID_Pcf11"/>
    <property type="match status" value="1"/>
</dbReference>
<feature type="region of interest" description="Disordered" evidence="2">
    <location>
        <begin position="1444"/>
        <end position="1482"/>
    </location>
</feature>
<feature type="domain" description="CID" evidence="3">
    <location>
        <begin position="1"/>
        <end position="69"/>
    </location>
</feature>
<evidence type="ECO:0000313" key="5">
    <source>
        <dbReference type="Proteomes" id="UP000386466"/>
    </source>
</evidence>
<keyword evidence="1" id="KW-0175">Coiled coil</keyword>
<feature type="compositionally biased region" description="Polar residues" evidence="2">
    <location>
        <begin position="497"/>
        <end position="506"/>
    </location>
</feature>
<dbReference type="GO" id="GO:0005737">
    <property type="term" value="C:cytoplasm"/>
    <property type="evidence" value="ECO:0007669"/>
    <property type="project" value="TreeGrafter"/>
</dbReference>
<feature type="compositionally biased region" description="Polar residues" evidence="2">
    <location>
        <begin position="1051"/>
        <end position="1060"/>
    </location>
</feature>
<feature type="compositionally biased region" description="Basic and acidic residues" evidence="2">
    <location>
        <begin position="643"/>
        <end position="652"/>
    </location>
</feature>
<feature type="region of interest" description="Disordered" evidence="2">
    <location>
        <begin position="634"/>
        <end position="657"/>
    </location>
</feature>
<feature type="region of interest" description="Disordered" evidence="2">
    <location>
        <begin position="1216"/>
        <end position="1242"/>
    </location>
</feature>
<dbReference type="InterPro" id="IPR021605">
    <property type="entry name" value="Pcf11_Clp1-ID"/>
</dbReference>
<feature type="coiled-coil region" evidence="1">
    <location>
        <begin position="135"/>
        <end position="162"/>
    </location>
</feature>
<name>A0A485MHL9_LYNPA</name>
<dbReference type="Gene3D" id="1.25.40.90">
    <property type="match status" value="1"/>
</dbReference>
<dbReference type="Pfam" id="PF20827">
    <property type="entry name" value="PCF11_charged"/>
    <property type="match status" value="1"/>
</dbReference>
<feature type="compositionally biased region" description="Basic and acidic residues" evidence="2">
    <location>
        <begin position="457"/>
        <end position="495"/>
    </location>
</feature>
<dbReference type="EMBL" id="CAAGRJ010002010">
    <property type="protein sequence ID" value="VFV19919.1"/>
    <property type="molecule type" value="Genomic_DNA"/>
</dbReference>
<dbReference type="GO" id="GO:0005849">
    <property type="term" value="C:mRNA cleavage factor complex"/>
    <property type="evidence" value="ECO:0007669"/>
    <property type="project" value="InterPro"/>
</dbReference>
<evidence type="ECO:0000256" key="2">
    <source>
        <dbReference type="SAM" id="MobiDB-lite"/>
    </source>
</evidence>
<feature type="compositionally biased region" description="Basic and acidic residues" evidence="2">
    <location>
        <begin position="527"/>
        <end position="543"/>
    </location>
</feature>
<feature type="compositionally biased region" description="Low complexity" evidence="2">
    <location>
        <begin position="1088"/>
        <end position="1101"/>
    </location>
</feature>
<dbReference type="GO" id="GO:0006369">
    <property type="term" value="P:termination of RNA polymerase II transcription"/>
    <property type="evidence" value="ECO:0007669"/>
    <property type="project" value="InterPro"/>
</dbReference>
<feature type="region of interest" description="Disordered" evidence="2">
    <location>
        <begin position="1051"/>
        <end position="1113"/>
    </location>
</feature>
<dbReference type="Pfam" id="PF11526">
    <property type="entry name" value="Pfc11_Clp1_ID"/>
    <property type="match status" value="1"/>
</dbReference>
<dbReference type="InterPro" id="IPR045154">
    <property type="entry name" value="PCF11-like"/>
</dbReference>
<dbReference type="InterPro" id="IPR048830">
    <property type="entry name" value="PCF11_helical"/>
</dbReference>
<dbReference type="InterPro" id="IPR008942">
    <property type="entry name" value="ENTH_VHS"/>
</dbReference>
<feature type="region of interest" description="Disordered" evidence="2">
    <location>
        <begin position="171"/>
        <end position="579"/>
    </location>
</feature>
<feature type="compositionally biased region" description="Low complexity" evidence="2">
    <location>
        <begin position="101"/>
        <end position="113"/>
    </location>
</feature>
<feature type="compositionally biased region" description="Polar residues" evidence="2">
    <location>
        <begin position="248"/>
        <end position="261"/>
    </location>
</feature>
<feature type="compositionally biased region" description="Basic residues" evidence="2">
    <location>
        <begin position="403"/>
        <end position="414"/>
    </location>
</feature>